<evidence type="ECO:0000256" key="1">
    <source>
        <dbReference type="SAM" id="Phobius"/>
    </source>
</evidence>
<keyword evidence="1" id="KW-0812">Transmembrane</keyword>
<accession>A0AA49X753</accession>
<reference evidence="2" key="1">
    <citation type="journal article" date="2023" name="Int J Biol">
        <title>Comparative analysis of the mitochondrial genomes of the family Mactridae (Mollusca: Venerida) and their phylogenetic implications.</title>
        <authorList>
            <person name="Ma P."/>
            <person name="Liu Y."/>
            <person name="Wang J."/>
            <person name="Chen Y."/>
            <person name="Zhang Z."/>
            <person name="Zhang T."/>
            <person name="Wang H."/>
        </authorList>
    </citation>
    <scope>NUCLEOTIDE SEQUENCE</scope>
</reference>
<gene>
    <name evidence="2" type="primary">nad4l</name>
</gene>
<keyword evidence="2" id="KW-0496">Mitochondrion</keyword>
<keyword evidence="1" id="KW-1133">Transmembrane helix</keyword>
<proteinExistence type="predicted"/>
<reference evidence="2" key="2">
    <citation type="submission" date="2023-01" db="EMBL/GenBank/DDBJ databases">
        <authorList>
            <person name="Ma P."/>
            <person name="Wang H."/>
            <person name="Liu Y."/>
        </authorList>
    </citation>
    <scope>NUCLEOTIDE SEQUENCE</scope>
</reference>
<sequence>MCLWGSLFVFIFSFGFISGNLFHFLSLLLVFELLAMSSFLLLSFFVESSYSDFGCYLGVVFLGFCVIEAVVGLSLLVSCSRSAGASVVKLYSFMGV</sequence>
<dbReference type="EMBL" id="OQ197853">
    <property type="protein sequence ID" value="WLK25951.1"/>
    <property type="molecule type" value="Genomic_DNA"/>
</dbReference>
<dbReference type="Gene3D" id="1.10.287.3510">
    <property type="match status" value="1"/>
</dbReference>
<organism evidence="2">
    <name type="scientific">Raeta pulchella</name>
    <dbReference type="NCBI Taxonomy" id="2109557"/>
    <lineage>
        <taxon>Eukaryota</taxon>
        <taxon>Metazoa</taxon>
        <taxon>Spiralia</taxon>
        <taxon>Lophotrochozoa</taxon>
        <taxon>Mollusca</taxon>
        <taxon>Bivalvia</taxon>
        <taxon>Autobranchia</taxon>
        <taxon>Heteroconchia</taxon>
        <taxon>Euheterodonta</taxon>
        <taxon>Imparidentia</taxon>
        <taxon>Neoheterodontei</taxon>
        <taxon>Venerida</taxon>
        <taxon>Mactroidea</taxon>
        <taxon>Anatinellidae</taxon>
        <taxon>Raeta</taxon>
    </lineage>
</organism>
<name>A0AA49X753_9BIVA</name>
<protein>
    <submittedName>
        <fullName evidence="2">NADH dehydrogenase subunit 4L</fullName>
    </submittedName>
</protein>
<keyword evidence="1" id="KW-0472">Membrane</keyword>
<evidence type="ECO:0000313" key="2">
    <source>
        <dbReference type="EMBL" id="WLK25951.1"/>
    </source>
</evidence>
<geneLocation type="mitochondrion" evidence="2"/>
<feature type="transmembrane region" description="Helical" evidence="1">
    <location>
        <begin position="25"/>
        <end position="46"/>
    </location>
</feature>
<feature type="transmembrane region" description="Helical" evidence="1">
    <location>
        <begin position="53"/>
        <end position="77"/>
    </location>
</feature>
<dbReference type="AlphaFoldDB" id="A0AA49X753"/>